<feature type="compositionally biased region" description="Acidic residues" evidence="1">
    <location>
        <begin position="221"/>
        <end position="237"/>
    </location>
</feature>
<feature type="region of interest" description="Disordered" evidence="1">
    <location>
        <begin position="540"/>
        <end position="633"/>
    </location>
</feature>
<dbReference type="VEuPathDB" id="PlasmoDB:PKNOH_S120132300"/>
<dbReference type="VEuPathDB" id="PlasmoDB:PKA1H_090019300"/>
<proteinExistence type="predicted"/>
<dbReference type="VEuPathDB" id="PlasmoDB:PKNH_0913500"/>
<evidence type="ECO:0000256" key="1">
    <source>
        <dbReference type="SAM" id="MobiDB-lite"/>
    </source>
</evidence>
<feature type="compositionally biased region" description="Low complexity" evidence="1">
    <location>
        <begin position="573"/>
        <end position="583"/>
    </location>
</feature>
<protein>
    <submittedName>
        <fullName evidence="2">KIR protein</fullName>
    </submittedName>
</protein>
<dbReference type="EMBL" id="NETL01000026">
    <property type="protein sequence ID" value="OTN65063.1"/>
    <property type="molecule type" value="Genomic_DNA"/>
</dbReference>
<name>A0A1Y3DJH7_PLAKN</name>
<reference evidence="2 3" key="1">
    <citation type="submission" date="2017-05" db="EMBL/GenBank/DDBJ databases">
        <title>PacBio assembly of a Plasmodium knowlesi genome sequence with Hi-C correction and manual annotation of the SICAvar gene family.</title>
        <authorList>
            <person name="Lapp S.A."/>
            <person name="Geraldo J.A."/>
            <person name="Chien J.-T."/>
            <person name="Ay F."/>
            <person name="Pakala S.B."/>
            <person name="Batugedara G."/>
            <person name="Humphrey J.C."/>
            <person name="Debarry J.D."/>
            <person name="Le Roch K.G."/>
            <person name="Galinski M.R."/>
            <person name="Kissinger J.C."/>
        </authorList>
    </citation>
    <scope>NUCLEOTIDE SEQUENCE [LARGE SCALE GENOMIC DNA]</scope>
    <source>
        <strain evidence="3">Malayan Strain Pk1 (A+)</strain>
    </source>
</reference>
<dbReference type="InterPro" id="IPR008780">
    <property type="entry name" value="Plasmodium_Vir"/>
</dbReference>
<evidence type="ECO:0000313" key="2">
    <source>
        <dbReference type="EMBL" id="OTN65063.1"/>
    </source>
</evidence>
<sequence length="633" mass="71075">MATSSPLPSEQKYEALGKERNCTTSHGDPSKNGSILVDLGVGVGVFTSAKNDAEQILEAYCRVFTQDRGSSPYYEPCHFFYFWLGNLLKDKLTGPASLHDAMKPAYTHLGNFQFKGAFKEKCEDLYPYIGKDLFDLYKKIFDYAYNYKSLESKSEVKNKFLCSSECATYVKEVEQAYSSVNSACGSDASGDKFCQELKTEYSKYFDNNHKPKWKCTPVTEGESEDEEEEDHDDDDNPLWNIEEIEEEKLSALPSRAQFYKSFEGGESSCGGEDENDWTWIKQMRHPLGEDKAPDINEFTERIIKGLCYVQRMKSSSTTNNNKYCNFFYFWVGGMLWRKFKWRNKSFRDNMEKIKVAVEQNTSEHGCTFNFPTRGMKYFMLNKILFDYFEDKNYMKTALGEQHGGMNCANPYYKYLQRAYNAYWTMRGLCPDVVEGGGSNNGWCTEFNNLYNVCKNGGKADTHAECKVALTEPLGTLCTDRSNPASMEEENALSTPTGTSSSTTSIPGTVAGGTLATVGLPTIGFFLYKYTSLFDGIKNSLFGGSNNTGGRNRGRGRRSTIRHQHFDDNFTGNDSSTLGDDSSTLGGGGGESSTLGGSSTDVSTIYNEPPSRPTGSTRTRTNNRRQGNIRYYAT</sequence>
<feature type="compositionally biased region" description="Low complexity" evidence="1">
    <location>
        <begin position="493"/>
        <end position="505"/>
    </location>
</feature>
<evidence type="ECO:0000313" key="3">
    <source>
        <dbReference type="Proteomes" id="UP000195012"/>
    </source>
</evidence>
<organism evidence="2 3">
    <name type="scientific">Plasmodium knowlesi</name>
    <dbReference type="NCBI Taxonomy" id="5850"/>
    <lineage>
        <taxon>Eukaryota</taxon>
        <taxon>Sar</taxon>
        <taxon>Alveolata</taxon>
        <taxon>Apicomplexa</taxon>
        <taxon>Aconoidasida</taxon>
        <taxon>Haemosporida</taxon>
        <taxon>Plasmodiidae</taxon>
        <taxon>Plasmodium</taxon>
        <taxon>Plasmodium (Plasmodium)</taxon>
    </lineage>
</organism>
<dbReference type="Proteomes" id="UP000195012">
    <property type="component" value="Unassembled WGS sequence"/>
</dbReference>
<gene>
    <name evidence="2" type="ORF">PKNOH_S120132300</name>
</gene>
<feature type="compositionally biased region" description="Low complexity" evidence="1">
    <location>
        <begin position="612"/>
        <end position="627"/>
    </location>
</feature>
<dbReference type="OrthoDB" id="381445at2759"/>
<feature type="compositionally biased region" description="Basic residues" evidence="1">
    <location>
        <begin position="551"/>
        <end position="562"/>
    </location>
</feature>
<comment type="caution">
    <text evidence="2">The sequence shown here is derived from an EMBL/GenBank/DDBJ whole genome shotgun (WGS) entry which is preliminary data.</text>
</comment>
<dbReference type="AlphaFoldDB" id="A0A1Y3DJH7"/>
<accession>A0A1Y3DJH7</accession>
<feature type="region of interest" description="Disordered" evidence="1">
    <location>
        <begin position="216"/>
        <end position="237"/>
    </location>
</feature>
<feature type="compositionally biased region" description="Low complexity" evidence="1">
    <location>
        <begin position="591"/>
        <end position="600"/>
    </location>
</feature>
<feature type="region of interest" description="Disordered" evidence="1">
    <location>
        <begin position="479"/>
        <end position="505"/>
    </location>
</feature>
<dbReference type="Pfam" id="PF05795">
    <property type="entry name" value="Plasmodium_Vir"/>
    <property type="match status" value="2"/>
</dbReference>